<dbReference type="RefSeq" id="XP_028041562.1">
    <property type="nucleotide sequence ID" value="XM_028185761.1"/>
</dbReference>
<evidence type="ECO:0000256" key="1">
    <source>
        <dbReference type="SAM" id="MobiDB-lite"/>
    </source>
</evidence>
<dbReference type="KEGG" id="bman:114251473"/>
<name>A0A6J2KN44_BOMMA</name>
<dbReference type="PANTHER" id="PTHR21261:SF15">
    <property type="entry name" value="BEATEN PATH IIIA, ISOFORM D-RELATED"/>
    <property type="match status" value="1"/>
</dbReference>
<evidence type="ECO:0000313" key="4">
    <source>
        <dbReference type="RefSeq" id="XP_028041559.1"/>
    </source>
</evidence>
<dbReference type="OrthoDB" id="7310971at2759"/>
<organism evidence="3 4">
    <name type="scientific">Bombyx mandarina</name>
    <name type="common">Wild silk moth</name>
    <name type="synonym">Wild silkworm</name>
    <dbReference type="NCBI Taxonomy" id="7092"/>
    <lineage>
        <taxon>Eukaryota</taxon>
        <taxon>Metazoa</taxon>
        <taxon>Ecdysozoa</taxon>
        <taxon>Arthropoda</taxon>
        <taxon>Hexapoda</taxon>
        <taxon>Insecta</taxon>
        <taxon>Pterygota</taxon>
        <taxon>Neoptera</taxon>
        <taxon>Endopterygota</taxon>
        <taxon>Lepidoptera</taxon>
        <taxon>Glossata</taxon>
        <taxon>Ditrysia</taxon>
        <taxon>Bombycoidea</taxon>
        <taxon>Bombycidae</taxon>
        <taxon>Bombycinae</taxon>
        <taxon>Bombyx</taxon>
    </lineage>
</organism>
<accession>A0A6J2KN44</accession>
<dbReference type="InterPro" id="IPR013783">
    <property type="entry name" value="Ig-like_fold"/>
</dbReference>
<dbReference type="RefSeq" id="XP_028041560.1">
    <property type="nucleotide sequence ID" value="XM_028185759.1"/>
</dbReference>
<dbReference type="InterPro" id="IPR036179">
    <property type="entry name" value="Ig-like_dom_sf"/>
</dbReference>
<protein>
    <submittedName>
        <fullName evidence="4 5">Uncharacterized protein LOC114251473</fullName>
    </submittedName>
</protein>
<dbReference type="RefSeq" id="XP_028041559.1">
    <property type="nucleotide sequence ID" value="XM_028185758.1"/>
</dbReference>
<dbReference type="GeneID" id="114251473"/>
<proteinExistence type="predicted"/>
<evidence type="ECO:0000313" key="3">
    <source>
        <dbReference type="Proteomes" id="UP000504629"/>
    </source>
</evidence>
<reference evidence="4 5" key="1">
    <citation type="submission" date="2025-04" db="UniProtKB">
        <authorList>
            <consortium name="RefSeq"/>
        </authorList>
    </citation>
    <scope>IDENTIFICATION</scope>
    <source>
        <tissue evidence="4 5">Silk gland</tissue>
    </source>
</reference>
<keyword evidence="3" id="KW-1185">Reference proteome</keyword>
<evidence type="ECO:0000256" key="2">
    <source>
        <dbReference type="SAM" id="SignalP"/>
    </source>
</evidence>
<feature type="region of interest" description="Disordered" evidence="1">
    <location>
        <begin position="217"/>
        <end position="238"/>
    </location>
</feature>
<dbReference type="AlphaFoldDB" id="A0A6J2KN44"/>
<dbReference type="Proteomes" id="UP000504629">
    <property type="component" value="Unplaced"/>
</dbReference>
<dbReference type="Gene3D" id="2.60.40.10">
    <property type="entry name" value="Immunoglobulins"/>
    <property type="match status" value="1"/>
</dbReference>
<feature type="signal peptide" evidence="2">
    <location>
        <begin position="1"/>
        <end position="21"/>
    </location>
</feature>
<dbReference type="SUPFAM" id="SSF48726">
    <property type="entry name" value="Immunoglobulin"/>
    <property type="match status" value="1"/>
</dbReference>
<keyword evidence="2" id="KW-0732">Signal</keyword>
<dbReference type="PANTHER" id="PTHR21261">
    <property type="entry name" value="BEAT PROTEIN"/>
    <property type="match status" value="1"/>
</dbReference>
<evidence type="ECO:0000313" key="5">
    <source>
        <dbReference type="RefSeq" id="XP_028041560.1"/>
    </source>
</evidence>
<feature type="chain" id="PRO_5044640872" evidence="2">
    <location>
        <begin position="22"/>
        <end position="256"/>
    </location>
</feature>
<evidence type="ECO:0000313" key="6">
    <source>
        <dbReference type="RefSeq" id="XP_028041562.1"/>
    </source>
</evidence>
<sequence>MMIVFKKVVVILLFSIEFSCSSMIDLTQKWIPNAGWEVNCLWTLVENDELQSVRLYNNGQQFFIYRPEINGTSKSEYYRTRAWDVRCRETSEKGATGACVVSAELIKPPQDFNFTCEVSGERPTFRIETKSILVSASVPPSDAHISVATMDSESGRVTLNCTSSGLPSPTLIWTIGAQRVPPDFSSSAWNYTTKVYDAWSAVSYSWADAGLPATCTPETHRRGRTTPAAPAQYSGARGGAGERDLVALVLAVAALL</sequence>
<gene>
    <name evidence="4 5 6" type="primary">LOC114251473</name>
</gene>